<evidence type="ECO:0000313" key="8">
    <source>
        <dbReference type="Proteomes" id="UP001199106"/>
    </source>
</evidence>
<accession>A0AAD4FA19</accession>
<dbReference type="PANTHER" id="PTHR10039">
    <property type="entry name" value="AMELOGENIN"/>
    <property type="match status" value="1"/>
</dbReference>
<feature type="coiled-coil region" evidence="3">
    <location>
        <begin position="24"/>
        <end position="51"/>
    </location>
</feature>
<dbReference type="EMBL" id="JAANER010000009">
    <property type="protein sequence ID" value="KAG9185957.1"/>
    <property type="molecule type" value="Genomic_DNA"/>
</dbReference>
<evidence type="ECO:0000313" key="7">
    <source>
        <dbReference type="EMBL" id="KAG9185957.1"/>
    </source>
</evidence>
<evidence type="ECO:0000259" key="5">
    <source>
        <dbReference type="Pfam" id="PF22939"/>
    </source>
</evidence>
<dbReference type="Gene3D" id="1.25.40.20">
    <property type="entry name" value="Ankyrin repeat-containing domain"/>
    <property type="match status" value="6"/>
</dbReference>
<evidence type="ECO:0000256" key="3">
    <source>
        <dbReference type="SAM" id="Coils"/>
    </source>
</evidence>
<keyword evidence="3" id="KW-0175">Coiled coil</keyword>
<dbReference type="Pfam" id="PF17111">
    <property type="entry name" value="PigL_N"/>
    <property type="match status" value="1"/>
</dbReference>
<dbReference type="InterPro" id="IPR054471">
    <property type="entry name" value="GPIID_WHD"/>
</dbReference>
<name>A0AAD4FA19_9PLEO</name>
<comment type="caution">
    <text evidence="7">The sequence shown here is derived from an EMBL/GenBank/DDBJ whole genome shotgun (WGS) entry which is preliminary data.</text>
</comment>
<evidence type="ECO:0000259" key="4">
    <source>
        <dbReference type="Pfam" id="PF17111"/>
    </source>
</evidence>
<dbReference type="PROSITE" id="PS50088">
    <property type="entry name" value="ANK_REPEAT"/>
    <property type="match status" value="4"/>
</dbReference>
<dbReference type="PANTHER" id="PTHR10039:SF16">
    <property type="entry name" value="GPI INOSITOL-DEACYLASE"/>
    <property type="match status" value="1"/>
</dbReference>
<keyword evidence="8" id="KW-1185">Reference proteome</keyword>
<keyword evidence="2" id="KW-0040">ANK repeat</keyword>
<dbReference type="Pfam" id="PF12796">
    <property type="entry name" value="Ank_2"/>
    <property type="match status" value="3"/>
</dbReference>
<feature type="domain" description="Azaphilone pigments biosynthesis cluster protein L N-terminal" evidence="4">
    <location>
        <begin position="1"/>
        <end position="145"/>
    </location>
</feature>
<dbReference type="SUPFAM" id="SSF48403">
    <property type="entry name" value="Ankyrin repeat"/>
    <property type="match status" value="3"/>
</dbReference>
<sequence length="1827" mass="204491">MDPLSIAGSVSGLISLSDAVYRRLYHYVKDVRNAEKEVKDLKDEVGALSGVLHNLDLIAQDLENRSLRSHSIGQAPGHIKTCISTLKKLLEKLNKVIVLDKGKFRAAMDKLKWPFKAGELKQFIEDIRGHRDNLSFALSADTMEVLLQCLSKQDDLLSGIASIENSLRNKEEIETKIVLDKERQEILDRFLSVNPQESFRMNIRIRHTTTGLWLTETDEFIEWMNGSDLHLWLTGIPGAGKTILSSLIIQQCMNQATNERAVAFFYCDYKSSSSQDLIRILSSLASQLSRQHENCFELLKAYDSRLRPEKQPQRSPEVEELISLLKEMSDVFEDVRLIVDGLDECNEHAGRVADTLRLLGDGHATISMCLLSRDEVDIREKLQPPTFKPIEIAAHTGDIELYVRAEIEERKRNNRLRIKSNDLKDEIISQLVSRANGMFRWVSCQLDELCELPTDALRRKALTRLPPTLNETYARILIRLKDSARPLIRRALQWITYANRQLTVEELIEIVSIDENDEVLDTEAYPDLEDLLRYCGSLVRRTGQSLELAHFTVQEFLETIKPEDTVLNEFRLSTTDTLTLAKTCVNYLYFSSFDHPPSPRYMDYPEDHAFYGYASAHLPQYVAQYAHEEDLQRHLQKLFDPNKSFNLTRFIIQHVRSRPDNWYTLRNRLDKVCSHEFGSLHAAAMLHFGNVCRWLVEQGCDVNQKSALGVPLECAVYGTPYIFGSLNALWKPAHLYSEEAQQTILTLLEVGAVWDVEEKHDMSLSHAILLGLTKFLTKMLRLGMPLRVKDFEGNKFNHVGFPKKEFLRAIDDGIEKAETSLDVRMQLLRLAQAEHVSIKASVSSDEAIFDGDFLKVVVHTVKFGPVSALQRFLSDDRFLVIMKDPKQPGMLLRAAVDHNSPQCLKLLLEKQLDPAQLDARGRTLLHHAIISYKVDLELLRQLVECNIAEVADPDGCNAWHIAAAYHRLDVLDLLISHYGPDHPSSYARNGEGHSPLLMAILSKDGDAASRILRSVSPEKTFLTNPRFLHTIVAMGLEDTLQEIVDMGADLHAVSDENQNALYFITNATSLEMVELLLSYKLDVNHLDSYGRSPFLDLLEAEHRSKRSQTWKSLIRGCIGVPALAFTKLGTTFSATTRDIMGHSAWLYFCAKTIARFICNQEGFDDDSVPPGAYLQDHAVLEDTYSVLVQLGAFKAYEEATTKSGLGLLIEACINVTSQIEPTRASTIIRLYIALFLLNALETTKETNLTSAHPQVVQLLIWSMSHGLVEIFEKLLQFGVNVHASSHAYNGASAVDIFLVKDVSWYHSNLLLAHAQSHRILRLQANGDLNHFVLCSSPSFTWDAERNRKKLEAILKKGVDPNAVSANHYTAAHVAAGSGDFEGIKVLVAHHADLLLKDKQGRTVIHHAVGRGQINVLTYLRQLIQGDDEWKRPAAISVSSIGPQRIPLGPLAFSQYFRCTLTHLAAYTSSSDSLQFLQENNILADVNARTQEGVCPLHFAACLDSPDTTKWLLKNGANVNIRCGIREISALHIALKWGRLDNAISLIEAGADFSADSAGVTPEMQTHPNIRADLISLLPHVGVQIPPAVISVIQRDHGRQSLGSLYTAIVNGDLKACGSIVADEPSWESSFKECGACTPLIVALAHQKLGIVEMLLDHGASTSGTPCAQIKRLTPGVSAIEIAIQRQLFNPILEDLLEVCLSHEGHWSQRCSYWRPLHLAAAFNPRAIDILVEHFHNNIVLFRNTLQCTVSDANPSTLLKVVLESHAIDYPFAPIPGLVPGGTALHVAVFQGRQDAVEILLRLGVNVNLKSMAGTTPLHDAARFEKLL</sequence>
<evidence type="ECO:0000259" key="6">
    <source>
        <dbReference type="Pfam" id="PF24883"/>
    </source>
</evidence>
<dbReference type="PROSITE" id="PS50297">
    <property type="entry name" value="ANK_REP_REGION"/>
    <property type="match status" value="2"/>
</dbReference>
<dbReference type="Pfam" id="PF24883">
    <property type="entry name" value="NPHP3_N"/>
    <property type="match status" value="1"/>
</dbReference>
<protein>
    <recommendedName>
        <fullName evidence="9">Ankyrin</fullName>
    </recommendedName>
</protein>
<dbReference type="Pfam" id="PF22939">
    <property type="entry name" value="WHD_GPIID"/>
    <property type="match status" value="1"/>
</dbReference>
<reference evidence="7" key="1">
    <citation type="submission" date="2021-07" db="EMBL/GenBank/DDBJ databases">
        <title>Genome Resource of American Ginseng Black Spot Pathogen Alternaria panax.</title>
        <authorList>
            <person name="Qiu C."/>
            <person name="Wang W."/>
            <person name="Liu Z."/>
        </authorList>
    </citation>
    <scope>NUCLEOTIDE SEQUENCE</scope>
    <source>
        <strain evidence="7">BNCC115425</strain>
    </source>
</reference>
<dbReference type="SUPFAM" id="SSF52540">
    <property type="entry name" value="P-loop containing nucleoside triphosphate hydrolases"/>
    <property type="match status" value="1"/>
</dbReference>
<dbReference type="SMART" id="SM00248">
    <property type="entry name" value="ANK"/>
    <property type="match status" value="15"/>
</dbReference>
<feature type="domain" description="Nephrocystin 3-like N-terminal" evidence="6">
    <location>
        <begin position="210"/>
        <end position="373"/>
    </location>
</feature>
<feature type="domain" description="GPI inositol-deacylase winged helix" evidence="5">
    <location>
        <begin position="485"/>
        <end position="558"/>
    </location>
</feature>
<evidence type="ECO:0000256" key="2">
    <source>
        <dbReference type="PROSITE-ProRule" id="PRU00023"/>
    </source>
</evidence>
<dbReference type="Proteomes" id="UP001199106">
    <property type="component" value="Unassembled WGS sequence"/>
</dbReference>
<evidence type="ECO:0000256" key="1">
    <source>
        <dbReference type="ARBA" id="ARBA00022737"/>
    </source>
</evidence>
<proteinExistence type="predicted"/>
<dbReference type="InterPro" id="IPR002110">
    <property type="entry name" value="Ankyrin_rpt"/>
</dbReference>
<feature type="repeat" description="ANK" evidence="2">
    <location>
        <begin position="1525"/>
        <end position="1557"/>
    </location>
</feature>
<dbReference type="InterPro" id="IPR031348">
    <property type="entry name" value="PigL_N"/>
</dbReference>
<feature type="repeat" description="ANK" evidence="2">
    <location>
        <begin position="1366"/>
        <end position="1398"/>
    </location>
</feature>
<dbReference type="Pfam" id="PF00023">
    <property type="entry name" value="Ank"/>
    <property type="match status" value="1"/>
</dbReference>
<feature type="repeat" description="ANK" evidence="2">
    <location>
        <begin position="1491"/>
        <end position="1523"/>
    </location>
</feature>
<feature type="repeat" description="ANK" evidence="2">
    <location>
        <begin position="1779"/>
        <end position="1811"/>
    </location>
</feature>
<dbReference type="InterPro" id="IPR027417">
    <property type="entry name" value="P-loop_NTPase"/>
</dbReference>
<evidence type="ECO:0008006" key="9">
    <source>
        <dbReference type="Google" id="ProtNLM"/>
    </source>
</evidence>
<dbReference type="Gene3D" id="3.40.50.300">
    <property type="entry name" value="P-loop containing nucleotide triphosphate hydrolases"/>
    <property type="match status" value="1"/>
</dbReference>
<organism evidence="7 8">
    <name type="scientific">Alternaria panax</name>
    <dbReference type="NCBI Taxonomy" id="48097"/>
    <lineage>
        <taxon>Eukaryota</taxon>
        <taxon>Fungi</taxon>
        <taxon>Dikarya</taxon>
        <taxon>Ascomycota</taxon>
        <taxon>Pezizomycotina</taxon>
        <taxon>Dothideomycetes</taxon>
        <taxon>Pleosporomycetidae</taxon>
        <taxon>Pleosporales</taxon>
        <taxon>Pleosporineae</taxon>
        <taxon>Pleosporaceae</taxon>
        <taxon>Alternaria</taxon>
        <taxon>Alternaria sect. Panax</taxon>
    </lineage>
</organism>
<dbReference type="InterPro" id="IPR036770">
    <property type="entry name" value="Ankyrin_rpt-contain_sf"/>
</dbReference>
<keyword evidence="1" id="KW-0677">Repeat</keyword>
<dbReference type="InterPro" id="IPR056884">
    <property type="entry name" value="NPHP3-like_N"/>
</dbReference>
<gene>
    <name evidence="7" type="ORF">G6011_02513</name>
</gene>